<organism evidence="2">
    <name type="scientific">Tanacetum cinerariifolium</name>
    <name type="common">Dalmatian daisy</name>
    <name type="synonym">Chrysanthemum cinerariifolium</name>
    <dbReference type="NCBI Taxonomy" id="118510"/>
    <lineage>
        <taxon>Eukaryota</taxon>
        <taxon>Viridiplantae</taxon>
        <taxon>Streptophyta</taxon>
        <taxon>Embryophyta</taxon>
        <taxon>Tracheophyta</taxon>
        <taxon>Spermatophyta</taxon>
        <taxon>Magnoliopsida</taxon>
        <taxon>eudicotyledons</taxon>
        <taxon>Gunneridae</taxon>
        <taxon>Pentapetalae</taxon>
        <taxon>asterids</taxon>
        <taxon>campanulids</taxon>
        <taxon>Asterales</taxon>
        <taxon>Asteraceae</taxon>
        <taxon>Asteroideae</taxon>
        <taxon>Anthemideae</taxon>
        <taxon>Anthemidinae</taxon>
        <taxon>Tanacetum</taxon>
    </lineage>
</organism>
<feature type="region of interest" description="Disordered" evidence="1">
    <location>
        <begin position="58"/>
        <end position="95"/>
    </location>
</feature>
<reference evidence="2" key="1">
    <citation type="journal article" date="2019" name="Sci. Rep.">
        <title>Draft genome of Tanacetum cinerariifolium, the natural source of mosquito coil.</title>
        <authorList>
            <person name="Yamashiro T."/>
            <person name="Shiraishi A."/>
            <person name="Satake H."/>
            <person name="Nakayama K."/>
        </authorList>
    </citation>
    <scope>NUCLEOTIDE SEQUENCE</scope>
</reference>
<evidence type="ECO:0000256" key="1">
    <source>
        <dbReference type="SAM" id="MobiDB-lite"/>
    </source>
</evidence>
<dbReference type="EMBL" id="BKCJ010005279">
    <property type="protein sequence ID" value="GEU65855.1"/>
    <property type="molecule type" value="Genomic_DNA"/>
</dbReference>
<accession>A0A6L2M0D7</accession>
<name>A0A6L2M0D7_TANCI</name>
<protein>
    <submittedName>
        <fullName evidence="2">Uncharacterized protein</fullName>
    </submittedName>
</protein>
<comment type="caution">
    <text evidence="2">The sequence shown here is derived from an EMBL/GenBank/DDBJ whole genome shotgun (WGS) entry which is preliminary data.</text>
</comment>
<sequence length="159" mass="18117">MQRNVASEEFPSRRVQQSTTTVRNACLISASCEDGERYSYNQMGAQVNIISLTPIITEEPPSKRNRQSTNRVRSRRSTVVAREDGEGCSSHQTTGTSSAYTDLGYCDQEWHHCGVAFWFEERLKGHSNYQRLEYHLCCGGGKVYMKPNPDPPEYIKYPL</sequence>
<evidence type="ECO:0000313" key="2">
    <source>
        <dbReference type="EMBL" id="GEU65855.1"/>
    </source>
</evidence>
<dbReference type="AlphaFoldDB" id="A0A6L2M0D7"/>
<gene>
    <name evidence="2" type="ORF">Tci_037833</name>
</gene>
<proteinExistence type="predicted"/>